<feature type="non-terminal residue" evidence="5">
    <location>
        <position position="1"/>
    </location>
</feature>
<evidence type="ECO:0000259" key="3">
    <source>
        <dbReference type="PROSITE" id="PS50200"/>
    </source>
</evidence>
<evidence type="ECO:0000313" key="6">
    <source>
        <dbReference type="Proteomes" id="UP001434883"/>
    </source>
</evidence>
<dbReference type="EMBL" id="JAHRIN010042455">
    <property type="protein sequence ID" value="MEQ2206000.1"/>
    <property type="molecule type" value="Genomic_DNA"/>
</dbReference>
<protein>
    <recommendedName>
        <fullName evidence="7">Rho-GAP domain-containing protein</fullName>
    </recommendedName>
</protein>
<gene>
    <name evidence="5" type="ORF">XENOCAPTIV_020639</name>
</gene>
<dbReference type="Gene3D" id="1.10.555.10">
    <property type="entry name" value="Rho GTPase activation protein"/>
    <property type="match status" value="1"/>
</dbReference>
<evidence type="ECO:0000313" key="5">
    <source>
        <dbReference type="EMBL" id="MEQ2206000.1"/>
    </source>
</evidence>
<organism evidence="5 6">
    <name type="scientific">Xenoophorus captivus</name>
    <dbReference type="NCBI Taxonomy" id="1517983"/>
    <lineage>
        <taxon>Eukaryota</taxon>
        <taxon>Metazoa</taxon>
        <taxon>Chordata</taxon>
        <taxon>Craniata</taxon>
        <taxon>Vertebrata</taxon>
        <taxon>Euteleostomi</taxon>
        <taxon>Actinopterygii</taxon>
        <taxon>Neopterygii</taxon>
        <taxon>Teleostei</taxon>
        <taxon>Neoteleostei</taxon>
        <taxon>Acanthomorphata</taxon>
        <taxon>Ovalentaria</taxon>
        <taxon>Atherinomorphae</taxon>
        <taxon>Cyprinodontiformes</taxon>
        <taxon>Goodeidae</taxon>
        <taxon>Xenoophorus</taxon>
    </lineage>
</organism>
<dbReference type="Pfam" id="PF00788">
    <property type="entry name" value="RA"/>
    <property type="match status" value="1"/>
</dbReference>
<dbReference type="InterPro" id="IPR029071">
    <property type="entry name" value="Ubiquitin-like_domsf"/>
</dbReference>
<dbReference type="InterPro" id="IPR052227">
    <property type="entry name" value="Arf-Rho-GAP_ANK-PH_domain"/>
</dbReference>
<evidence type="ECO:0000256" key="1">
    <source>
        <dbReference type="ARBA" id="ARBA00022468"/>
    </source>
</evidence>
<dbReference type="PANTHER" id="PTHR45899">
    <property type="entry name" value="RHO GTPASE ACTIVATING PROTEIN AT 15B, ISOFORM C"/>
    <property type="match status" value="1"/>
</dbReference>
<dbReference type="Pfam" id="PF00620">
    <property type="entry name" value="RhoGAP"/>
    <property type="match status" value="1"/>
</dbReference>
<feature type="domain" description="Ras-associating" evidence="3">
    <location>
        <begin position="244"/>
        <end position="333"/>
    </location>
</feature>
<evidence type="ECO:0000259" key="2">
    <source>
        <dbReference type="PROSITE" id="PS50003"/>
    </source>
</evidence>
<dbReference type="SMART" id="SM00324">
    <property type="entry name" value="RhoGAP"/>
    <property type="match status" value="1"/>
</dbReference>
<evidence type="ECO:0000259" key="4">
    <source>
        <dbReference type="PROSITE" id="PS50238"/>
    </source>
</evidence>
<accession>A0ABV0RD10</accession>
<dbReference type="PROSITE" id="PS50200">
    <property type="entry name" value="RA"/>
    <property type="match status" value="1"/>
</dbReference>
<dbReference type="InterPro" id="IPR008936">
    <property type="entry name" value="Rho_GTPase_activation_prot"/>
</dbReference>
<keyword evidence="6" id="KW-1185">Reference proteome</keyword>
<dbReference type="Gene3D" id="3.10.20.90">
    <property type="entry name" value="Phosphatidylinositol 3-kinase Catalytic Subunit, Chain A, domain 1"/>
    <property type="match status" value="1"/>
</dbReference>
<dbReference type="PANTHER" id="PTHR45899:SF3">
    <property type="entry name" value="ARF-GAP WITH RHO-GAP DOMAIN, ANK REPEAT AND PH DOMAIN-CONTAINING PROTEIN 1"/>
    <property type="match status" value="1"/>
</dbReference>
<reference evidence="5 6" key="1">
    <citation type="submission" date="2021-06" db="EMBL/GenBank/DDBJ databases">
        <authorList>
            <person name="Palmer J.M."/>
        </authorList>
    </citation>
    <scope>NUCLEOTIDE SEQUENCE [LARGE SCALE GENOMIC DNA]</scope>
    <source>
        <strain evidence="5 6">XC_2019</strain>
        <tissue evidence="5">Muscle</tissue>
    </source>
</reference>
<sequence length="459" mass="53864">LWERSTAHTTTKKLCSTSISLRSSSKLFFPCLTSEGIYRKSGVNSRVAALCDRFRRDARSLRLKEGEHQVDDVSNTLKRFFRELEEGLFTSEDARNWLSTTAVFYSFLSRLVMCLLSLSFIPAILDENEKISQYKVLLDRLPHVNKATLQALINHLYCVQRFSELNQMNLHNLAIVFGPTLFQTDGKDYTAGRAIEDLIQHYTLIFEVDEQQLNKQLEEIKAIIQMREKLNTKFPIHQRTERDGHFICTVYLEELKDTAEQHVKIPGSMTAVELAYEVLDRRNIPVKDKDYWSCWEVSEKEEMERPLHYQERVLPILHSVGNESHLLIKKQPAMDAMIIYLATKVDVSKHGMMKFREERSILGLGLPTGNFHDRFFILNVTSLRMYKDVRSHRPEREWVVKNLKIYLGIKKKLRPPTCWGLTVVYDSKKQEKPERHQWYLCCETQSEMREWYATFLSIQ</sequence>
<dbReference type="InterPro" id="IPR001849">
    <property type="entry name" value="PH_domain"/>
</dbReference>
<dbReference type="InterPro" id="IPR011993">
    <property type="entry name" value="PH-like_dom_sf"/>
</dbReference>
<evidence type="ECO:0008006" key="7">
    <source>
        <dbReference type="Google" id="ProtNLM"/>
    </source>
</evidence>
<comment type="caution">
    <text evidence="5">The sequence shown here is derived from an EMBL/GenBank/DDBJ whole genome shotgun (WGS) entry which is preliminary data.</text>
</comment>
<name>A0ABV0RD10_9TELE</name>
<keyword evidence="1" id="KW-0343">GTPase activation</keyword>
<dbReference type="SUPFAM" id="SSF50729">
    <property type="entry name" value="PH domain-like"/>
    <property type="match status" value="1"/>
</dbReference>
<dbReference type="Pfam" id="PF00169">
    <property type="entry name" value="PH"/>
    <property type="match status" value="1"/>
</dbReference>
<proteinExistence type="predicted"/>
<feature type="domain" description="PH" evidence="2">
    <location>
        <begin position="346"/>
        <end position="459"/>
    </location>
</feature>
<dbReference type="SUPFAM" id="SSF48350">
    <property type="entry name" value="GTPase activation domain, GAP"/>
    <property type="match status" value="1"/>
</dbReference>
<dbReference type="SUPFAM" id="SSF54236">
    <property type="entry name" value="Ubiquitin-like"/>
    <property type="match status" value="1"/>
</dbReference>
<dbReference type="InterPro" id="IPR000159">
    <property type="entry name" value="RA_dom"/>
</dbReference>
<dbReference type="Proteomes" id="UP001434883">
    <property type="component" value="Unassembled WGS sequence"/>
</dbReference>
<feature type="non-terminal residue" evidence="5">
    <location>
        <position position="459"/>
    </location>
</feature>
<feature type="domain" description="Rho-GAP" evidence="4">
    <location>
        <begin position="1"/>
        <end position="206"/>
    </location>
</feature>
<dbReference type="Gene3D" id="2.30.29.30">
    <property type="entry name" value="Pleckstrin-homology domain (PH domain)/Phosphotyrosine-binding domain (PTB)"/>
    <property type="match status" value="1"/>
</dbReference>
<dbReference type="PROSITE" id="PS50238">
    <property type="entry name" value="RHOGAP"/>
    <property type="match status" value="1"/>
</dbReference>
<dbReference type="InterPro" id="IPR000198">
    <property type="entry name" value="RhoGAP_dom"/>
</dbReference>
<dbReference type="PROSITE" id="PS50003">
    <property type="entry name" value="PH_DOMAIN"/>
    <property type="match status" value="1"/>
</dbReference>